<evidence type="ECO:0000313" key="11">
    <source>
        <dbReference type="Proteomes" id="UP000505077"/>
    </source>
</evidence>
<dbReference type="GO" id="GO:0009089">
    <property type="term" value="P:lysine biosynthetic process via diaminopimelate"/>
    <property type="evidence" value="ECO:0007669"/>
    <property type="project" value="UniProtKB-UniRule"/>
</dbReference>
<dbReference type="InterPro" id="IPR001653">
    <property type="entry name" value="DAP_epimerase_DapF"/>
</dbReference>
<dbReference type="GO" id="GO:0008837">
    <property type="term" value="F:diaminopimelate epimerase activity"/>
    <property type="evidence" value="ECO:0007669"/>
    <property type="project" value="UniProtKB-UniRule"/>
</dbReference>
<name>A0A6L2R6Y5_9BACT</name>
<comment type="pathway">
    <text evidence="1 8">Amino-acid biosynthesis; L-lysine biosynthesis via DAP pathway; DL-2,6-diaminopimelate from LL-2,6-diaminopimelate: step 1/1.</text>
</comment>
<dbReference type="SUPFAM" id="SSF54506">
    <property type="entry name" value="Diaminopimelate epimerase-like"/>
    <property type="match status" value="1"/>
</dbReference>
<dbReference type="PROSITE" id="PS01326">
    <property type="entry name" value="DAP_EPIMERASE"/>
    <property type="match status" value="1"/>
</dbReference>
<feature type="active site" description="Proton acceptor" evidence="8">
    <location>
        <position position="225"/>
    </location>
</feature>
<feature type="site" description="Could be important to modulate the pK values of the two catalytic cysteine residues" evidence="8">
    <location>
        <position position="167"/>
    </location>
</feature>
<feature type="binding site" evidence="8">
    <location>
        <begin position="75"/>
        <end position="76"/>
    </location>
    <ligand>
        <name>substrate</name>
    </ligand>
</feature>
<dbReference type="NCBIfam" id="TIGR00652">
    <property type="entry name" value="DapF"/>
    <property type="match status" value="1"/>
</dbReference>
<dbReference type="EC" id="5.1.1.7" evidence="3 8"/>
<keyword evidence="8" id="KW-0963">Cytoplasm</keyword>
<dbReference type="AlphaFoldDB" id="A0A6L2R6Y5"/>
<feature type="binding site" evidence="8">
    <location>
        <position position="14"/>
    </location>
    <ligand>
        <name>substrate</name>
    </ligand>
</feature>
<evidence type="ECO:0000256" key="6">
    <source>
        <dbReference type="ARBA" id="ARBA00023235"/>
    </source>
</evidence>
<evidence type="ECO:0000256" key="5">
    <source>
        <dbReference type="ARBA" id="ARBA00023154"/>
    </source>
</evidence>
<proteinExistence type="inferred from homology"/>
<comment type="caution">
    <text evidence="10">The sequence shown here is derived from an EMBL/GenBank/DDBJ whole genome shotgun (WGS) entry which is preliminary data.</text>
</comment>
<evidence type="ECO:0000256" key="1">
    <source>
        <dbReference type="ARBA" id="ARBA00005196"/>
    </source>
</evidence>
<dbReference type="Proteomes" id="UP000505077">
    <property type="component" value="Unassembled WGS sequence"/>
</dbReference>
<comment type="subunit">
    <text evidence="8">Homodimer.</text>
</comment>
<comment type="function">
    <text evidence="8">Catalyzes the stereoinversion of LL-2,6-diaminopimelate (L,L-DAP) to meso-diaminopimelate (meso-DAP), a precursor of L-lysine and an essential component of the bacterial peptidoglycan.</text>
</comment>
<dbReference type="InterPro" id="IPR018510">
    <property type="entry name" value="DAP_epimerase_AS"/>
</dbReference>
<comment type="catalytic activity">
    <reaction evidence="7 8">
        <text>(2S,6S)-2,6-diaminopimelate = meso-2,6-diaminopimelate</text>
        <dbReference type="Rhea" id="RHEA:15393"/>
        <dbReference type="ChEBI" id="CHEBI:57609"/>
        <dbReference type="ChEBI" id="CHEBI:57791"/>
        <dbReference type="EC" id="5.1.1.7"/>
    </reaction>
</comment>
<accession>A0A6L2R6Y5</accession>
<dbReference type="Pfam" id="PF01678">
    <property type="entry name" value="DAP_epimerase"/>
    <property type="match status" value="2"/>
</dbReference>
<comment type="caution">
    <text evidence="8">Lacks conserved residue(s) required for the propagation of feature annotation.</text>
</comment>
<dbReference type="EMBL" id="BLLL01000011">
    <property type="protein sequence ID" value="GFH63264.1"/>
    <property type="molecule type" value="Genomic_DNA"/>
</dbReference>
<evidence type="ECO:0000256" key="2">
    <source>
        <dbReference type="ARBA" id="ARBA00010219"/>
    </source>
</evidence>
<protein>
    <recommendedName>
        <fullName evidence="3 8">Diaminopimelate epimerase</fullName>
        <shortName evidence="8">DAP epimerase</shortName>
        <ecNumber evidence="3 8">5.1.1.7</ecNumber>
    </recommendedName>
    <alternativeName>
        <fullName evidence="8">PLP-independent amino acid racemase</fullName>
    </alternativeName>
</protein>
<dbReference type="Gene3D" id="3.10.310.10">
    <property type="entry name" value="Diaminopimelate Epimerase, Chain A, domain 1"/>
    <property type="match status" value="2"/>
</dbReference>
<keyword evidence="4 8" id="KW-0028">Amino-acid biosynthesis</keyword>
<dbReference type="PANTHER" id="PTHR31689:SF0">
    <property type="entry name" value="DIAMINOPIMELATE EPIMERASE"/>
    <property type="match status" value="1"/>
</dbReference>
<evidence type="ECO:0000256" key="3">
    <source>
        <dbReference type="ARBA" id="ARBA00013080"/>
    </source>
</evidence>
<feature type="active site" evidence="9">
    <location>
        <position position="74"/>
    </location>
</feature>
<comment type="subcellular location">
    <subcellularLocation>
        <location evidence="8">Cytoplasm</location>
    </subcellularLocation>
</comment>
<sequence length="282" mass="30377">MKKLHFTKMQGTGNDYVYVNGFEEHASNPSELAQKISNRHFGVGSDGLVLVLPSTIADVRMRMFNADGSEAQMCGNAARCVGKYAYDHGIVTKDVLQLETAAGIKTMRLLFGDGQVCGASVDMGLPELQPEKIPLALPPDALQGLSVPVEVDGRIYHITAMSMGNPHAVVFLDNIDALDLPLLGPKFENHALFPQRTNVEFVQMCSSIKIRMRVWERGAGETLACGTGACAAAVAGALHGHTARELEVELKGGVLRISWSPDNGHVYMTGNAATVFDGTYFI</sequence>
<feature type="binding site" evidence="8">
    <location>
        <begin position="226"/>
        <end position="227"/>
    </location>
    <ligand>
        <name>substrate</name>
    </ligand>
</feature>
<evidence type="ECO:0000313" key="10">
    <source>
        <dbReference type="EMBL" id="GFH63264.1"/>
    </source>
</evidence>
<evidence type="ECO:0000256" key="9">
    <source>
        <dbReference type="PROSITE-ProRule" id="PRU10125"/>
    </source>
</evidence>
<keyword evidence="6 8" id="KW-0413">Isomerase</keyword>
<dbReference type="HAMAP" id="MF_00197">
    <property type="entry name" value="DAP_epimerase"/>
    <property type="match status" value="1"/>
</dbReference>
<feature type="site" description="Could be important to modulate the pK values of the two catalytic cysteine residues" evidence="8">
    <location>
        <position position="216"/>
    </location>
</feature>
<feature type="active site" description="Proton donor" evidence="8">
    <location>
        <position position="74"/>
    </location>
</feature>
<evidence type="ECO:0000256" key="8">
    <source>
        <dbReference type="HAMAP-Rule" id="MF_00197"/>
    </source>
</evidence>
<feature type="binding site" evidence="8">
    <location>
        <position position="198"/>
    </location>
    <ligand>
        <name>substrate</name>
    </ligand>
</feature>
<feature type="binding site" evidence="8">
    <location>
        <begin position="216"/>
        <end position="217"/>
    </location>
    <ligand>
        <name>substrate</name>
    </ligand>
</feature>
<comment type="similarity">
    <text evidence="2 8">Belongs to the diaminopimelate epimerase family.</text>
</comment>
<gene>
    <name evidence="8 10" type="primary">dapF</name>
    <name evidence="10" type="ORF">ZNDK_1035</name>
</gene>
<dbReference type="GO" id="GO:0005829">
    <property type="term" value="C:cytosol"/>
    <property type="evidence" value="ECO:0007669"/>
    <property type="project" value="TreeGrafter"/>
</dbReference>
<keyword evidence="5 8" id="KW-0457">Lysine biosynthesis</keyword>
<dbReference type="PANTHER" id="PTHR31689">
    <property type="entry name" value="DIAMINOPIMELATE EPIMERASE, CHLOROPLASTIC"/>
    <property type="match status" value="1"/>
</dbReference>
<evidence type="ECO:0000256" key="4">
    <source>
        <dbReference type="ARBA" id="ARBA00022605"/>
    </source>
</evidence>
<reference evidence="10 11" key="1">
    <citation type="journal article" date="2020" name="ISME J.">
        <title>Parallel Reductive Genome Evolution in Desulfovibrio Ectosymbionts Independently Acquired by Trichonympha Protists in the Termite Gut.</title>
        <authorList>
            <person name="Takeuchi M."/>
            <person name="Kuwahara H."/>
            <person name="Murakami T."/>
            <person name="Takahashi K."/>
            <person name="Kajitani R."/>
            <person name="Toyoda A."/>
            <person name="Itoh T."/>
            <person name="Ohkuma M."/>
            <person name="Hongoh Y."/>
        </authorList>
    </citation>
    <scope>NUCLEOTIDE SEQUENCE [LARGE SCALE GENOMIC DNA]</scope>
    <source>
        <strain evidence="10">ZnDsv-02</strain>
    </source>
</reference>
<dbReference type="UniPathway" id="UPA00034">
    <property type="reaction ID" value="UER00025"/>
</dbReference>
<evidence type="ECO:0000256" key="7">
    <source>
        <dbReference type="ARBA" id="ARBA00051712"/>
    </source>
</evidence>
<feature type="binding site" evidence="8">
    <location>
        <position position="65"/>
    </location>
    <ligand>
        <name>substrate</name>
    </ligand>
</feature>
<organism evidence="10 11">
    <name type="scientific">Candidatus Desulfovibrio kirbyi</name>
    <dbReference type="NCBI Taxonomy" id="2696086"/>
    <lineage>
        <taxon>Bacteria</taxon>
        <taxon>Pseudomonadati</taxon>
        <taxon>Thermodesulfobacteriota</taxon>
        <taxon>Desulfovibrionia</taxon>
        <taxon>Desulfovibrionales</taxon>
        <taxon>Desulfovibrionaceae</taxon>
        <taxon>Desulfovibrio</taxon>
    </lineage>
</organism>
<feature type="binding site" evidence="8">
    <location>
        <position position="165"/>
    </location>
    <ligand>
        <name>substrate</name>
    </ligand>
</feature>